<keyword evidence="1" id="KW-0378">Hydrolase</keyword>
<keyword evidence="3" id="KW-1133">Transmembrane helix</keyword>
<dbReference type="PRINTS" id="PR00412">
    <property type="entry name" value="EPOXHYDRLASE"/>
</dbReference>
<protein>
    <submittedName>
        <fullName evidence="6">Epoxide hydrolase 4-like</fullName>
    </submittedName>
</protein>
<name>A0A6J2KDU7_BOMMA</name>
<evidence type="ECO:0000256" key="2">
    <source>
        <dbReference type="ARBA" id="ARBA00038334"/>
    </source>
</evidence>
<evidence type="ECO:0000256" key="3">
    <source>
        <dbReference type="SAM" id="Phobius"/>
    </source>
</evidence>
<dbReference type="RefSeq" id="XP_028038439.1">
    <property type="nucleotide sequence ID" value="XM_028182638.1"/>
</dbReference>
<reference evidence="6" key="1">
    <citation type="submission" date="2025-08" db="UniProtKB">
        <authorList>
            <consortium name="RefSeq"/>
        </authorList>
    </citation>
    <scope>IDENTIFICATION</scope>
    <source>
        <tissue evidence="6">Silk gland</tissue>
    </source>
</reference>
<keyword evidence="3" id="KW-0472">Membrane</keyword>
<evidence type="ECO:0000313" key="6">
    <source>
        <dbReference type="RefSeq" id="XP_028038439.1"/>
    </source>
</evidence>
<feature type="transmembrane region" description="Helical" evidence="3">
    <location>
        <begin position="12"/>
        <end position="31"/>
    </location>
</feature>
<dbReference type="OrthoDB" id="408373at2759"/>
<keyword evidence="3" id="KW-0812">Transmembrane</keyword>
<dbReference type="PANTHER" id="PTHR43329">
    <property type="entry name" value="EPOXIDE HYDROLASE"/>
    <property type="match status" value="1"/>
</dbReference>
<accession>A0A6J2KDU7</accession>
<proteinExistence type="inferred from homology"/>
<dbReference type="GO" id="GO:0004301">
    <property type="term" value="F:epoxide hydrolase activity"/>
    <property type="evidence" value="ECO:0007669"/>
    <property type="project" value="UniProtKB-ARBA"/>
</dbReference>
<comment type="similarity">
    <text evidence="2">Belongs to the AB hydrolase superfamily. Epoxide hydrolase family.</text>
</comment>
<dbReference type="SUPFAM" id="SSF53474">
    <property type="entry name" value="alpha/beta-Hydrolases"/>
    <property type="match status" value="1"/>
</dbReference>
<sequence length="339" mass="40054">MKQYIYRFVVTNALTLFYGFLTLVIFLWNYVRNPFRNPWEQKLRLVPPAPLSDPKYGIHKNIKVNGIKLHYVESGDPSKPLMIFLHGFPEFWYSWRYQILEFKKDYWCIAVDMRGYGDSERVEDVSAYKLNLLIDDIKYLVKELGREKCILVSHDWGGAIANAIRNAYPEIVSALIMLASMSTAASIHEIWNNSKQFLMSWYFFLFRLPWLPEQFVSMNDLEIHDKILLVPGNTYVDKQDVECYKYWFCKPYALTPPINYYRANFDYVANDKYYKDNVPMLVVHAAKDLYINKTVLEAMKKQYEYIETVIVDGVGHALQQHDPDRINKIIRDFLAKNNL</sequence>
<dbReference type="AlphaFoldDB" id="A0A6J2KDU7"/>
<feature type="domain" description="AB hydrolase-1" evidence="4">
    <location>
        <begin position="80"/>
        <end position="319"/>
    </location>
</feature>
<evidence type="ECO:0000259" key="4">
    <source>
        <dbReference type="Pfam" id="PF00561"/>
    </source>
</evidence>
<dbReference type="PRINTS" id="PR00111">
    <property type="entry name" value="ABHYDROLASE"/>
</dbReference>
<dbReference type="InterPro" id="IPR000639">
    <property type="entry name" value="Epox_hydrolase-like"/>
</dbReference>
<gene>
    <name evidence="6" type="primary">LOC114249164</name>
</gene>
<dbReference type="InterPro" id="IPR029058">
    <property type="entry name" value="AB_hydrolase_fold"/>
</dbReference>
<evidence type="ECO:0000313" key="5">
    <source>
        <dbReference type="Proteomes" id="UP000504629"/>
    </source>
</evidence>
<organism evidence="5 6">
    <name type="scientific">Bombyx mandarina</name>
    <name type="common">Wild silk moth</name>
    <name type="synonym">Wild silkworm</name>
    <dbReference type="NCBI Taxonomy" id="7092"/>
    <lineage>
        <taxon>Eukaryota</taxon>
        <taxon>Metazoa</taxon>
        <taxon>Ecdysozoa</taxon>
        <taxon>Arthropoda</taxon>
        <taxon>Hexapoda</taxon>
        <taxon>Insecta</taxon>
        <taxon>Pterygota</taxon>
        <taxon>Neoptera</taxon>
        <taxon>Endopterygota</taxon>
        <taxon>Lepidoptera</taxon>
        <taxon>Glossata</taxon>
        <taxon>Ditrysia</taxon>
        <taxon>Bombycoidea</taxon>
        <taxon>Bombycidae</taxon>
        <taxon>Bombycinae</taxon>
        <taxon>Bombyx</taxon>
    </lineage>
</organism>
<dbReference type="Pfam" id="PF00561">
    <property type="entry name" value="Abhydrolase_1"/>
    <property type="match status" value="1"/>
</dbReference>
<dbReference type="GeneID" id="114249164"/>
<dbReference type="InterPro" id="IPR000073">
    <property type="entry name" value="AB_hydrolase_1"/>
</dbReference>
<dbReference type="Proteomes" id="UP000504629">
    <property type="component" value="Unplaced"/>
</dbReference>
<dbReference type="KEGG" id="bman:114249164"/>
<dbReference type="Gene3D" id="3.40.50.1820">
    <property type="entry name" value="alpha/beta hydrolase"/>
    <property type="match status" value="1"/>
</dbReference>
<keyword evidence="5" id="KW-1185">Reference proteome</keyword>
<evidence type="ECO:0000256" key="1">
    <source>
        <dbReference type="ARBA" id="ARBA00022801"/>
    </source>
</evidence>